<name>A0A8S5MFI2_9CAUD</name>
<feature type="compositionally biased region" description="Basic and acidic residues" evidence="1">
    <location>
        <begin position="60"/>
        <end position="70"/>
    </location>
</feature>
<dbReference type="EMBL" id="BK014888">
    <property type="protein sequence ID" value="DAD80823.1"/>
    <property type="molecule type" value="Genomic_DNA"/>
</dbReference>
<protein>
    <submittedName>
        <fullName evidence="2">Uncharacterized protein</fullName>
    </submittedName>
</protein>
<feature type="region of interest" description="Disordered" evidence="1">
    <location>
        <begin position="231"/>
        <end position="279"/>
    </location>
</feature>
<accession>A0A8S5MFI2</accession>
<reference evidence="2" key="1">
    <citation type="journal article" date="2021" name="Proc. Natl. Acad. Sci. U.S.A.">
        <title>A Catalog of Tens of Thousands of Viruses from Human Metagenomes Reveals Hidden Associations with Chronic Diseases.</title>
        <authorList>
            <person name="Tisza M.J."/>
            <person name="Buck C.B."/>
        </authorList>
    </citation>
    <scope>NUCLEOTIDE SEQUENCE</scope>
    <source>
        <strain evidence="2">CtWuM9</strain>
    </source>
</reference>
<evidence type="ECO:0000313" key="2">
    <source>
        <dbReference type="EMBL" id="DAD80823.1"/>
    </source>
</evidence>
<evidence type="ECO:0000256" key="1">
    <source>
        <dbReference type="SAM" id="MobiDB-lite"/>
    </source>
</evidence>
<feature type="region of interest" description="Disordered" evidence="1">
    <location>
        <begin position="60"/>
        <end position="100"/>
    </location>
</feature>
<feature type="compositionally biased region" description="Acidic residues" evidence="1">
    <location>
        <begin position="236"/>
        <end position="279"/>
    </location>
</feature>
<sequence>MNNKVLVVGSLVAVSALSWFASKAYYDDKRNHEVESLREVLKTTERHIHALREEINSLKSKLSEDKPVEETKEDPDIPAEETAETESEDIPDERENISYRSTGNYTDYSKYYKPGVIKIPNIRVGWETVNNDIKVPYEEPGPITEDEFYEGANEDDWIRTTYSFYAGDRVLLNEHDIPVEQPEELLGKEFWKYIGEIDPEEKELAWYRNANVHLLAEVIEYDAYYYDNETHNPSLEVDDEVDTIDPAELEYPEDDEDDIDESEEVSTDTDDDDDGITIN</sequence>
<proteinExistence type="predicted"/>
<organism evidence="2">
    <name type="scientific">Siphoviridae sp. ctWuM9</name>
    <dbReference type="NCBI Taxonomy" id="2826364"/>
    <lineage>
        <taxon>Viruses</taxon>
        <taxon>Duplodnaviria</taxon>
        <taxon>Heunggongvirae</taxon>
        <taxon>Uroviricota</taxon>
        <taxon>Caudoviricetes</taxon>
    </lineage>
</organism>
<feature type="compositionally biased region" description="Acidic residues" evidence="1">
    <location>
        <begin position="71"/>
        <end position="92"/>
    </location>
</feature>